<dbReference type="CDD" id="cd01038">
    <property type="entry name" value="Endonuclease_DUF559"/>
    <property type="match status" value="1"/>
</dbReference>
<dbReference type="PANTHER" id="PTHR38590">
    <property type="entry name" value="BLL0828 PROTEIN"/>
    <property type="match status" value="1"/>
</dbReference>
<proteinExistence type="predicted"/>
<keyword evidence="2" id="KW-0540">Nuclease</keyword>
<dbReference type="InterPro" id="IPR047216">
    <property type="entry name" value="Endonuclease_DUF559_bact"/>
</dbReference>
<keyword evidence="3" id="KW-1185">Reference proteome</keyword>
<keyword evidence="2" id="KW-0378">Hydrolase</keyword>
<accession>A0AAE3HWE6</accession>
<dbReference type="Gene3D" id="3.40.960.10">
    <property type="entry name" value="VSR Endonuclease"/>
    <property type="match status" value="1"/>
</dbReference>
<dbReference type="PANTHER" id="PTHR38590:SF1">
    <property type="entry name" value="BLL0828 PROTEIN"/>
    <property type="match status" value="1"/>
</dbReference>
<dbReference type="InterPro" id="IPR007569">
    <property type="entry name" value="DUF559"/>
</dbReference>
<dbReference type="InterPro" id="IPR011335">
    <property type="entry name" value="Restrct_endonuc-II-like"/>
</dbReference>
<dbReference type="SUPFAM" id="SSF52980">
    <property type="entry name" value="Restriction endonuclease-like"/>
    <property type="match status" value="1"/>
</dbReference>
<dbReference type="EMBL" id="LKAJ02000001">
    <property type="protein sequence ID" value="MCS5711488.1"/>
    <property type="molecule type" value="Genomic_DNA"/>
</dbReference>
<organism evidence="2 3">
    <name type="scientific">Candidatus Berkiella aquae</name>
    <dbReference type="NCBI Taxonomy" id="295108"/>
    <lineage>
        <taxon>Bacteria</taxon>
        <taxon>Pseudomonadati</taxon>
        <taxon>Pseudomonadota</taxon>
        <taxon>Gammaproteobacteria</taxon>
        <taxon>Candidatus Berkiellales</taxon>
        <taxon>Candidatus Berkiellaceae</taxon>
        <taxon>Candidatus Berkiella</taxon>
    </lineage>
</organism>
<dbReference type="Pfam" id="PF04480">
    <property type="entry name" value="DUF559"/>
    <property type="match status" value="1"/>
</dbReference>
<evidence type="ECO:0000313" key="2">
    <source>
        <dbReference type="EMBL" id="MCS5711488.1"/>
    </source>
</evidence>
<reference evidence="2" key="1">
    <citation type="journal article" date="2016" name="Genome Announc.">
        <title>Draft Genome Sequences of Two Novel Amoeba-Resistant Intranuclear Bacteria, 'Candidatus Berkiella cookevillensis' and 'Candidatus Berkiella aquae'.</title>
        <authorList>
            <person name="Mehari Y.T."/>
            <person name="Arivett B.A."/>
            <person name="Farone A.L."/>
            <person name="Gunderson J.H."/>
            <person name="Farone M.B."/>
        </authorList>
    </citation>
    <scope>NUCLEOTIDE SEQUENCE</scope>
    <source>
        <strain evidence="2">HT99</strain>
    </source>
</reference>
<gene>
    <name evidence="2" type="ORF">HT99x_008575</name>
</gene>
<reference evidence="2" key="2">
    <citation type="submission" date="2021-06" db="EMBL/GenBank/DDBJ databases">
        <title>Genomic Description and Analysis of Intracellular Bacteria, Candidatus Berkiella cookevillensis and Candidatus Berkiella aquae.</title>
        <authorList>
            <person name="Kidane D.T."/>
            <person name="Mehari Y.T."/>
            <person name="Rice F.C."/>
            <person name="Arivett B.A."/>
            <person name="Farone A.L."/>
            <person name="Berk S.G."/>
            <person name="Farone M.B."/>
        </authorList>
    </citation>
    <scope>NUCLEOTIDE SEQUENCE</scope>
    <source>
        <strain evidence="2">HT99</strain>
    </source>
</reference>
<dbReference type="AlphaFoldDB" id="A0AAE3HWE6"/>
<comment type="caution">
    <text evidence="2">The sequence shown here is derived from an EMBL/GenBank/DDBJ whole genome shotgun (WGS) entry which is preliminary data.</text>
</comment>
<protein>
    <submittedName>
        <fullName evidence="2">Endonuclease domain-containing protein</fullName>
    </submittedName>
</protein>
<feature type="domain" description="DUF559" evidence="1">
    <location>
        <begin position="1"/>
        <end position="97"/>
    </location>
</feature>
<dbReference type="GO" id="GO:0004519">
    <property type="term" value="F:endonuclease activity"/>
    <property type="evidence" value="ECO:0007669"/>
    <property type="project" value="UniProtKB-KW"/>
</dbReference>
<name>A0AAE3HWE6_9GAMM</name>
<evidence type="ECO:0000259" key="1">
    <source>
        <dbReference type="Pfam" id="PF04480"/>
    </source>
</evidence>
<sequence>MTEAESLVWSKIRRRQIDGIQFYRQRVISTFIVDFYAPTVKLVLEIDGSQHLEVEYLEQDKCRDAFLNNLGIMVLRFDNHQVMFQLGSVIDRIYDVIEDFGREKCHFRRS</sequence>
<dbReference type="Proteomes" id="UP000051497">
    <property type="component" value="Unassembled WGS sequence"/>
</dbReference>
<keyword evidence="2" id="KW-0255">Endonuclease</keyword>
<evidence type="ECO:0000313" key="3">
    <source>
        <dbReference type="Proteomes" id="UP000051497"/>
    </source>
</evidence>